<evidence type="ECO:0000313" key="6">
    <source>
        <dbReference type="Proteomes" id="UP000695562"/>
    </source>
</evidence>
<keyword evidence="3" id="KW-0732">Signal</keyword>
<feature type="transmembrane region" description="Helical" evidence="2">
    <location>
        <begin position="790"/>
        <end position="815"/>
    </location>
</feature>
<dbReference type="EMBL" id="AJWJ01000002">
    <property type="protein sequence ID" value="KAF2078604.1"/>
    <property type="molecule type" value="Genomic_DNA"/>
</dbReference>
<keyword evidence="2" id="KW-1133">Transmembrane helix</keyword>
<dbReference type="AlphaFoldDB" id="A0A8J4Q4D0"/>
<dbReference type="InterPro" id="IPR053370">
    <property type="entry name" value="QS_Complex_Regulator"/>
</dbReference>
<reference evidence="5" key="1">
    <citation type="submission" date="2020-01" db="EMBL/GenBank/DDBJ databases">
        <title>Development of genomics and gene disruption for Polysphondylium violaceum indicates a role for the polyketide synthase stlB in stalk morphogenesis.</title>
        <authorList>
            <person name="Narita B."/>
            <person name="Kawabe Y."/>
            <person name="Kin K."/>
            <person name="Saito T."/>
            <person name="Gibbs R."/>
            <person name="Kuspa A."/>
            <person name="Muzny D."/>
            <person name="Queller D."/>
            <person name="Richards S."/>
            <person name="Strassman J."/>
            <person name="Sucgang R."/>
            <person name="Worley K."/>
            <person name="Schaap P."/>
        </authorList>
    </citation>
    <scope>NUCLEOTIDE SEQUENCE</scope>
    <source>
        <strain evidence="5">QSvi11</strain>
    </source>
</reference>
<evidence type="ECO:0000256" key="1">
    <source>
        <dbReference type="SAM" id="MobiDB-lite"/>
    </source>
</evidence>
<evidence type="ECO:0000256" key="2">
    <source>
        <dbReference type="SAM" id="Phobius"/>
    </source>
</evidence>
<sequence length="889" mass="96353">MKFNYLIFALAVFFTVLSVSLAENKLTSATGSWFDPTIWVSSGVPTSSDDVTIAAQADIVAADPTTARSMNTEGPSKATFQSSSSFSNTVSINKDVVVTFQDSVTTALISITNGTMVNSGNKKPTITGQINNSYLHNISNTSPTFESLFQIFEFGQLNITGDGNQNTIFNNFFIGEGGSLYSHGSDLTFKNYLQLKDNFVLQLESSKDSKLSKSLVSNSTVDFSDSKSTLTSVNDIFYFKTSTDTTKVYIHEDSSIQGSNLNLLFNNTSLYLLDTSNIKTKNDSFIYIENGELVAKDQTYLDLDNTDLWLQGSNFIGMGQSKFNFSNQSRLYIKGTLNFLEDGMINVDKSQILIDGKLFLHDQSVLSISDSDIPSFLNGDFALLNTTKAIINNNDFNVIGRLFLQSMSRLEVSDSFLNIPGKVYSQDANYISITNSKVEVYGAFFAPKIDIKKSQLLVDGEFSISNDALFESSTINVLYGNLTVKSNSFIANNCNITVEKSIKFASSKFLTSDTNITILNGELNIERGGVIQLNNTNFYNSKGLLDTGADIQIVAGSSFVNTGSIVLSSHILKNEDANQIVLNNFGNFSVGMDRSRINIPVSNSGSFKILSNTVSVGGYTQSQGTFSIQGGLLNSNSTIVINGGTIQGRGTFNQSIINNGILGDRDGNVHNFKINGDYQQTGAMIINILTLEDFTKINVTNIAKIQSTIEVRISSDALSKLSGTENGTQVDLISFNQGSEFNMDSIKFSTFNPATPTEDKQTTDTCVAQAKLTGTSFSVLLKGCPPKKPLLSAGAIAGIIVGGAVAVIATTIVVANRKSIAMAFKVKKADMKLKTANKNNANKPKRKRKPRIDRVTGKPKEPTPFQTPPSAPSTETSPSIPVIKEDPTP</sequence>
<feature type="domain" description="Peptidase A2" evidence="4">
    <location>
        <begin position="541"/>
        <end position="554"/>
    </location>
</feature>
<keyword evidence="2" id="KW-0812">Transmembrane</keyword>
<feature type="chain" id="PRO_5035156599" description="Peptidase A2 domain-containing protein" evidence="3">
    <location>
        <begin position="23"/>
        <end position="889"/>
    </location>
</feature>
<dbReference type="PANTHER" id="PTHR35035:SF1">
    <property type="entry name" value="TRANSMEMBRANE PROTEIN"/>
    <property type="match status" value="1"/>
</dbReference>
<dbReference type="Proteomes" id="UP000695562">
    <property type="component" value="Unassembled WGS sequence"/>
</dbReference>
<feature type="region of interest" description="Disordered" evidence="1">
    <location>
        <begin position="835"/>
        <end position="889"/>
    </location>
</feature>
<gene>
    <name evidence="5" type="ORF">CYY_000104</name>
</gene>
<accession>A0A8J4Q4D0</accession>
<name>A0A8J4Q4D0_9MYCE</name>
<organism evidence="5 6">
    <name type="scientific">Polysphondylium violaceum</name>
    <dbReference type="NCBI Taxonomy" id="133409"/>
    <lineage>
        <taxon>Eukaryota</taxon>
        <taxon>Amoebozoa</taxon>
        <taxon>Evosea</taxon>
        <taxon>Eumycetozoa</taxon>
        <taxon>Dictyostelia</taxon>
        <taxon>Dictyosteliales</taxon>
        <taxon>Dictyosteliaceae</taxon>
        <taxon>Polysphondylium</taxon>
    </lineage>
</organism>
<feature type="signal peptide" evidence="3">
    <location>
        <begin position="1"/>
        <end position="22"/>
    </location>
</feature>
<dbReference type="PANTHER" id="PTHR35035">
    <property type="entry name" value="DISCOIDIN-INDUCING COMPLEX SUBUNIT B"/>
    <property type="match status" value="1"/>
</dbReference>
<dbReference type="GO" id="GO:0004190">
    <property type="term" value="F:aspartic-type endopeptidase activity"/>
    <property type="evidence" value="ECO:0007669"/>
    <property type="project" value="InterPro"/>
</dbReference>
<feature type="compositionally biased region" description="Basic and acidic residues" evidence="1">
    <location>
        <begin position="852"/>
        <end position="861"/>
    </location>
</feature>
<comment type="caution">
    <text evidence="5">The sequence shown here is derived from an EMBL/GenBank/DDBJ whole genome shotgun (WGS) entry which is preliminary data.</text>
</comment>
<dbReference type="InterPro" id="IPR001995">
    <property type="entry name" value="Peptidase_A2_cat"/>
</dbReference>
<dbReference type="GO" id="GO:0006508">
    <property type="term" value="P:proteolysis"/>
    <property type="evidence" value="ECO:0007669"/>
    <property type="project" value="InterPro"/>
</dbReference>
<keyword evidence="2" id="KW-0472">Membrane</keyword>
<protein>
    <recommendedName>
        <fullName evidence="4">Peptidase A2 domain-containing protein</fullName>
    </recommendedName>
</protein>
<evidence type="ECO:0000313" key="5">
    <source>
        <dbReference type="EMBL" id="KAF2078604.1"/>
    </source>
</evidence>
<evidence type="ECO:0000259" key="4">
    <source>
        <dbReference type="PROSITE" id="PS50175"/>
    </source>
</evidence>
<evidence type="ECO:0000256" key="3">
    <source>
        <dbReference type="SAM" id="SignalP"/>
    </source>
</evidence>
<dbReference type="PROSITE" id="PS50175">
    <property type="entry name" value="ASP_PROT_RETROV"/>
    <property type="match status" value="1"/>
</dbReference>
<keyword evidence="6" id="KW-1185">Reference proteome</keyword>
<proteinExistence type="predicted"/>